<dbReference type="InterPro" id="IPR015421">
    <property type="entry name" value="PyrdxlP-dep_Trfase_major"/>
</dbReference>
<name>A0A895XXF2_9ACTN</name>
<evidence type="ECO:0000256" key="5">
    <source>
        <dbReference type="ARBA" id="ARBA00013030"/>
    </source>
</evidence>
<dbReference type="EMBL" id="CP070496">
    <property type="protein sequence ID" value="QSB06890.1"/>
    <property type="molecule type" value="Genomic_DNA"/>
</dbReference>
<dbReference type="GO" id="GO:0008615">
    <property type="term" value="P:pyridoxine biosynthetic process"/>
    <property type="evidence" value="ECO:0007669"/>
    <property type="project" value="UniProtKB-KW"/>
</dbReference>
<dbReference type="GO" id="GO:0008453">
    <property type="term" value="F:alanine-glyoxylate transaminase activity"/>
    <property type="evidence" value="ECO:0007669"/>
    <property type="project" value="TreeGrafter"/>
</dbReference>
<evidence type="ECO:0000256" key="14">
    <source>
        <dbReference type="ARBA" id="ARBA00047630"/>
    </source>
</evidence>
<dbReference type="NCBIfam" id="TIGR01366">
    <property type="entry name" value="serC_3"/>
    <property type="match status" value="1"/>
</dbReference>
<dbReference type="InterPro" id="IPR006272">
    <property type="entry name" value="Pser_aminoTfrase_mycobac"/>
</dbReference>
<evidence type="ECO:0000256" key="1">
    <source>
        <dbReference type="ARBA" id="ARBA00001933"/>
    </source>
</evidence>
<dbReference type="GO" id="GO:0019265">
    <property type="term" value="P:glycine biosynthetic process, by transamination of glyoxylate"/>
    <property type="evidence" value="ECO:0007669"/>
    <property type="project" value="TreeGrafter"/>
</dbReference>
<evidence type="ECO:0000256" key="7">
    <source>
        <dbReference type="ARBA" id="ARBA00022576"/>
    </source>
</evidence>
<evidence type="ECO:0000256" key="6">
    <source>
        <dbReference type="ARBA" id="ARBA00022490"/>
    </source>
</evidence>
<evidence type="ECO:0000256" key="8">
    <source>
        <dbReference type="ARBA" id="ARBA00022605"/>
    </source>
</evidence>
<keyword evidence="11" id="KW-0664">Pyridoxine biosynthesis</keyword>
<comment type="catalytic activity">
    <reaction evidence="14">
        <text>4-(phosphooxy)-L-threonine + 2-oxoglutarate = (R)-3-hydroxy-2-oxo-4-phosphooxybutanoate + L-glutamate</text>
        <dbReference type="Rhea" id="RHEA:16573"/>
        <dbReference type="ChEBI" id="CHEBI:16810"/>
        <dbReference type="ChEBI" id="CHEBI:29985"/>
        <dbReference type="ChEBI" id="CHEBI:58452"/>
        <dbReference type="ChEBI" id="CHEBI:58538"/>
        <dbReference type="EC" id="2.6.1.52"/>
    </reaction>
</comment>
<dbReference type="GO" id="GO:0006564">
    <property type="term" value="P:L-serine biosynthetic process"/>
    <property type="evidence" value="ECO:0007669"/>
    <property type="project" value="UniProtKB-KW"/>
</dbReference>
<keyword evidence="12" id="KW-0718">Serine biosynthesis</keyword>
<gene>
    <name evidence="17" type="ORF">JQS30_00255</name>
</gene>
<dbReference type="Pfam" id="PF00266">
    <property type="entry name" value="Aminotran_5"/>
    <property type="match status" value="1"/>
</dbReference>
<keyword evidence="18" id="KW-1185">Reference proteome</keyword>
<evidence type="ECO:0000256" key="13">
    <source>
        <dbReference type="ARBA" id="ARBA00031421"/>
    </source>
</evidence>
<dbReference type="PIRSF" id="PIRSF000525">
    <property type="entry name" value="SerC"/>
    <property type="match status" value="1"/>
</dbReference>
<dbReference type="Gene3D" id="3.40.640.10">
    <property type="entry name" value="Type I PLP-dependent aspartate aminotransferase-like (Major domain)"/>
    <property type="match status" value="1"/>
</dbReference>
<evidence type="ECO:0000256" key="3">
    <source>
        <dbReference type="ARBA" id="ARBA00005099"/>
    </source>
</evidence>
<evidence type="ECO:0000313" key="17">
    <source>
        <dbReference type="EMBL" id="QSB06890.1"/>
    </source>
</evidence>
<dbReference type="RefSeq" id="WP_213172897.1">
    <property type="nucleotide sequence ID" value="NZ_CP070496.1"/>
</dbReference>
<dbReference type="Proteomes" id="UP000662939">
    <property type="component" value="Chromosome"/>
</dbReference>
<evidence type="ECO:0000313" key="18">
    <source>
        <dbReference type="Proteomes" id="UP000662939"/>
    </source>
</evidence>
<dbReference type="InterPro" id="IPR000192">
    <property type="entry name" value="Aminotrans_V_dom"/>
</dbReference>
<dbReference type="PANTHER" id="PTHR21152">
    <property type="entry name" value="AMINOTRANSFERASE CLASS V"/>
    <property type="match status" value="1"/>
</dbReference>
<sequence length="391" mass="41556">MLAPQPRHFALELLVTNQQIRIPADLLPADGRFGAGPSKVPEAALAALAGLGAEVMGTSHRKPAVKGQVARLRRGLADLFSLPEGYEVVLGVGGTTAFWDAAAFSLVETKAQAISFGEFGSKFAKAMRAPHLQEPTVITAEPPHAAHPRLEEGVDVYGTPHNETSTGVAVRVKRVADTDALMLHDATSAAGGLEVDLRESDCYYFAPQKGLASDGGLWIALLSPAAIERVERIAASGRYIPAFLDLKTALDNSRKEQTYNTPAVATVVLAAEQVDLLNAAGGLSIAAKRCESSAGALYSWAESSPVASPFVTDPAIRSNMVVTLDFDESVDAARLAQVLRDNGVVDTEPYRKLGRNQLRVATYPAIDPADTVALTKCLDYVIERLLSERSG</sequence>
<evidence type="ECO:0000256" key="10">
    <source>
        <dbReference type="ARBA" id="ARBA00022898"/>
    </source>
</evidence>
<evidence type="ECO:0000256" key="2">
    <source>
        <dbReference type="ARBA" id="ARBA00003483"/>
    </source>
</evidence>
<accession>A0A895XXF2</accession>
<dbReference type="SUPFAM" id="SSF53383">
    <property type="entry name" value="PLP-dependent transferases"/>
    <property type="match status" value="1"/>
</dbReference>
<evidence type="ECO:0000256" key="4">
    <source>
        <dbReference type="ARBA" id="ARBA00006904"/>
    </source>
</evidence>
<feature type="domain" description="Aminotransferase class V" evidence="16">
    <location>
        <begin position="34"/>
        <end position="344"/>
    </location>
</feature>
<dbReference type="EC" id="2.6.1.52" evidence="5"/>
<proteinExistence type="inferred from homology"/>
<dbReference type="UniPathway" id="UPA00135">
    <property type="reaction ID" value="UER00197"/>
</dbReference>
<dbReference type="InterPro" id="IPR015422">
    <property type="entry name" value="PyrdxlP-dep_Trfase_small"/>
</dbReference>
<evidence type="ECO:0000256" key="12">
    <source>
        <dbReference type="ARBA" id="ARBA00023299"/>
    </source>
</evidence>
<comment type="cofactor">
    <cofactor evidence="1">
        <name>pyridoxal 5'-phosphate</name>
        <dbReference type="ChEBI" id="CHEBI:597326"/>
    </cofactor>
</comment>
<dbReference type="AlphaFoldDB" id="A0A895XXF2"/>
<dbReference type="PANTHER" id="PTHR21152:SF40">
    <property type="entry name" value="ALANINE--GLYOXYLATE AMINOTRANSFERASE"/>
    <property type="match status" value="1"/>
</dbReference>
<keyword evidence="6" id="KW-0963">Cytoplasm</keyword>
<evidence type="ECO:0000259" key="16">
    <source>
        <dbReference type="Pfam" id="PF00266"/>
    </source>
</evidence>
<comment type="function">
    <text evidence="2">Catalyzes the reversible conversion of 3-phosphohydroxypyruvate to phosphoserine and of 3-hydroxy-2-oxo-4-phosphonooxybutanoate to phosphohydroxythreonine.</text>
</comment>
<reference evidence="17" key="1">
    <citation type="submission" date="2021-02" db="EMBL/GenBank/DDBJ databases">
        <title>Natronoglycomyces albus gen. nov., sp. nov, a haloalkaliphilic actinobacterium from a soda solonchak soil.</title>
        <authorList>
            <person name="Sorokin D.Y."/>
            <person name="Khijniak T.V."/>
            <person name="Zakharycheva A.P."/>
            <person name="Boueva O.V."/>
            <person name="Ariskina E.V."/>
            <person name="Hahnke R.L."/>
            <person name="Bunk B."/>
            <person name="Sproer C."/>
            <person name="Schumann P."/>
            <person name="Evtushenko L.I."/>
            <person name="Kublanov I.V."/>
        </authorList>
    </citation>
    <scope>NUCLEOTIDE SEQUENCE</scope>
    <source>
        <strain evidence="17">DSM 106290</strain>
    </source>
</reference>
<dbReference type="Gene3D" id="3.90.1150.10">
    <property type="entry name" value="Aspartate Aminotransferase, domain 1"/>
    <property type="match status" value="1"/>
</dbReference>
<dbReference type="InterPro" id="IPR015424">
    <property type="entry name" value="PyrdxlP-dep_Trfase"/>
</dbReference>
<keyword evidence="8" id="KW-0028">Amino-acid biosynthesis</keyword>
<dbReference type="InterPro" id="IPR022278">
    <property type="entry name" value="Pser_aminoTfrase"/>
</dbReference>
<keyword evidence="9 17" id="KW-0808">Transferase</keyword>
<protein>
    <recommendedName>
        <fullName evidence="5">phosphoserine transaminase</fullName>
        <ecNumber evidence="5">2.6.1.52</ecNumber>
    </recommendedName>
    <alternativeName>
        <fullName evidence="13">Phosphohydroxythreonine aminotransferase</fullName>
    </alternativeName>
</protein>
<comment type="pathway">
    <text evidence="3">Amino-acid biosynthesis; L-serine biosynthesis; L-serine from 3-phospho-D-glycerate: step 2/3.</text>
</comment>
<evidence type="ECO:0000256" key="9">
    <source>
        <dbReference type="ARBA" id="ARBA00022679"/>
    </source>
</evidence>
<keyword evidence="10" id="KW-0663">Pyridoxal phosphate</keyword>
<evidence type="ECO:0000256" key="11">
    <source>
        <dbReference type="ARBA" id="ARBA00023096"/>
    </source>
</evidence>
<evidence type="ECO:0000256" key="15">
    <source>
        <dbReference type="ARBA" id="ARBA00049007"/>
    </source>
</evidence>
<dbReference type="GO" id="GO:0004760">
    <property type="term" value="F:L-serine-pyruvate transaminase activity"/>
    <property type="evidence" value="ECO:0007669"/>
    <property type="project" value="TreeGrafter"/>
</dbReference>
<organism evidence="17 18">
    <name type="scientific">Natronoglycomyces albus</name>
    <dbReference type="NCBI Taxonomy" id="2811108"/>
    <lineage>
        <taxon>Bacteria</taxon>
        <taxon>Bacillati</taxon>
        <taxon>Actinomycetota</taxon>
        <taxon>Actinomycetes</taxon>
        <taxon>Glycomycetales</taxon>
        <taxon>Glycomycetaceae</taxon>
        <taxon>Natronoglycomyces</taxon>
    </lineage>
</organism>
<dbReference type="GO" id="GO:0004648">
    <property type="term" value="F:O-phospho-L-serine:2-oxoglutarate aminotransferase activity"/>
    <property type="evidence" value="ECO:0007669"/>
    <property type="project" value="UniProtKB-EC"/>
</dbReference>
<comment type="catalytic activity">
    <reaction evidence="15">
        <text>O-phospho-L-serine + 2-oxoglutarate = 3-phosphooxypyruvate + L-glutamate</text>
        <dbReference type="Rhea" id="RHEA:14329"/>
        <dbReference type="ChEBI" id="CHEBI:16810"/>
        <dbReference type="ChEBI" id="CHEBI:18110"/>
        <dbReference type="ChEBI" id="CHEBI:29985"/>
        <dbReference type="ChEBI" id="CHEBI:57524"/>
        <dbReference type="EC" id="2.6.1.52"/>
    </reaction>
</comment>
<dbReference type="KEGG" id="nav:JQS30_00255"/>
<keyword evidence="7 17" id="KW-0032">Aminotransferase</keyword>
<comment type="similarity">
    <text evidence="4">Belongs to the class-V pyridoxal-phosphate-dependent aminotransferase family. SerC subfamily.</text>
</comment>